<dbReference type="InterPro" id="IPR012340">
    <property type="entry name" value="NA-bd_OB-fold"/>
</dbReference>
<proteinExistence type="inferred from homology"/>
<dbReference type="NCBIfam" id="NF004123">
    <property type="entry name" value="PRK05610.1"/>
    <property type="match status" value="1"/>
</dbReference>
<dbReference type="PRINTS" id="PR00973">
    <property type="entry name" value="RIBOSOMALS17"/>
</dbReference>
<dbReference type="AlphaFoldDB" id="A0A1Z1MR34"/>
<dbReference type="CDD" id="cd00364">
    <property type="entry name" value="Ribosomal_uS17"/>
    <property type="match status" value="1"/>
</dbReference>
<dbReference type="InterPro" id="IPR019984">
    <property type="entry name" value="Ribosomal_uS17_bact/chlr"/>
</dbReference>
<evidence type="ECO:0000256" key="4">
    <source>
        <dbReference type="ARBA" id="ARBA00022730"/>
    </source>
</evidence>
<dbReference type="GO" id="GO:0003735">
    <property type="term" value="F:structural constituent of ribosome"/>
    <property type="evidence" value="ECO:0007669"/>
    <property type="project" value="InterPro"/>
</dbReference>
<dbReference type="GeneID" id="33361797"/>
<evidence type="ECO:0000256" key="7">
    <source>
        <dbReference type="ARBA" id="ARBA00023274"/>
    </source>
</evidence>
<name>A0A1Z1MR34_9FLOR</name>
<comment type="similarity">
    <text evidence="2 9">Belongs to the universal ribosomal protein uS17 family.</text>
</comment>
<gene>
    <name evidence="9 10" type="primary">rps17</name>
</gene>
<sequence>MVKKENTGKIISDKMNKTVVVAVKQQISHKKYKKIIIRTNKYYAHDELNQYNIGDIVKIQAIRPLSKNKRWNVVQLIKKNNIIL</sequence>
<dbReference type="SUPFAM" id="SSF50249">
    <property type="entry name" value="Nucleic acid-binding proteins"/>
    <property type="match status" value="1"/>
</dbReference>
<evidence type="ECO:0000256" key="3">
    <source>
        <dbReference type="ARBA" id="ARBA00011458"/>
    </source>
</evidence>
<evidence type="ECO:0000256" key="9">
    <source>
        <dbReference type="HAMAP-Rule" id="MF_01345"/>
    </source>
</evidence>
<reference evidence="10" key="1">
    <citation type="journal article" date="2017" name="J. Phycol.">
        <title>Analysis of chloroplast genomes and a supermatrix inform reclassification of the Rhodomelaceae (Rhodophyta).</title>
        <authorList>
            <person name="Diaz-Tapia P."/>
            <person name="Maggs C.A."/>
            <person name="West J.A."/>
            <person name="Verbruggen H."/>
        </authorList>
    </citation>
    <scope>NUCLEOTIDE SEQUENCE</scope>
    <source>
        <strain evidence="10">PD1676</strain>
    </source>
</reference>
<dbReference type="PANTHER" id="PTHR10744">
    <property type="entry name" value="40S RIBOSOMAL PROTEIN S11 FAMILY MEMBER"/>
    <property type="match status" value="1"/>
</dbReference>
<dbReference type="NCBIfam" id="TIGR03635">
    <property type="entry name" value="uS17_bact"/>
    <property type="match status" value="1"/>
</dbReference>
<accession>A0A1Z1MR34</accession>
<dbReference type="Gene3D" id="2.40.50.140">
    <property type="entry name" value="Nucleic acid-binding proteins"/>
    <property type="match status" value="1"/>
</dbReference>
<evidence type="ECO:0000256" key="6">
    <source>
        <dbReference type="ARBA" id="ARBA00022980"/>
    </source>
</evidence>
<evidence type="ECO:0000313" key="10">
    <source>
        <dbReference type="EMBL" id="ARW68550.1"/>
    </source>
</evidence>
<dbReference type="GO" id="GO:0022627">
    <property type="term" value="C:cytosolic small ribosomal subunit"/>
    <property type="evidence" value="ECO:0007669"/>
    <property type="project" value="TreeGrafter"/>
</dbReference>
<comment type="subcellular location">
    <subcellularLocation>
        <location evidence="9">Plastid</location>
        <location evidence="9">Chloroplast</location>
    </subcellularLocation>
</comment>
<evidence type="ECO:0000256" key="5">
    <source>
        <dbReference type="ARBA" id="ARBA00022884"/>
    </source>
</evidence>
<dbReference type="HAMAP" id="MF_01345_B">
    <property type="entry name" value="Ribosomal_uS17_B"/>
    <property type="match status" value="1"/>
</dbReference>
<evidence type="ECO:0000256" key="1">
    <source>
        <dbReference type="ARBA" id="ARBA00002932"/>
    </source>
</evidence>
<keyword evidence="10" id="KW-0150">Chloroplast</keyword>
<comment type="subunit">
    <text evidence="3 9">Part of the 30S ribosomal subunit.</text>
</comment>
<dbReference type="RefSeq" id="YP_009399153.1">
    <property type="nucleotide sequence ID" value="NC_035295.1"/>
</dbReference>
<organism evidence="10">
    <name type="scientific">Taenioma perpusillum</name>
    <dbReference type="NCBI Taxonomy" id="210852"/>
    <lineage>
        <taxon>Eukaryota</taxon>
        <taxon>Rhodophyta</taxon>
        <taxon>Florideophyceae</taxon>
        <taxon>Rhodymeniophycidae</taxon>
        <taxon>Ceramiales</taxon>
        <taxon>Delesseriaceae</taxon>
        <taxon>Taenioma</taxon>
    </lineage>
</organism>
<protein>
    <recommendedName>
        <fullName evidence="8 9">Small ribosomal subunit protein uS17c</fullName>
    </recommendedName>
</protein>
<dbReference type="GO" id="GO:0006412">
    <property type="term" value="P:translation"/>
    <property type="evidence" value="ECO:0007669"/>
    <property type="project" value="UniProtKB-UniRule"/>
</dbReference>
<keyword evidence="7 9" id="KW-0687">Ribonucleoprotein</keyword>
<dbReference type="PANTHER" id="PTHR10744:SF1">
    <property type="entry name" value="SMALL RIBOSOMAL SUBUNIT PROTEIN US17M"/>
    <property type="match status" value="1"/>
</dbReference>
<dbReference type="GO" id="GO:0009507">
    <property type="term" value="C:chloroplast"/>
    <property type="evidence" value="ECO:0007669"/>
    <property type="project" value="UniProtKB-SubCell"/>
</dbReference>
<dbReference type="InterPro" id="IPR000266">
    <property type="entry name" value="Ribosomal_uS17"/>
</dbReference>
<dbReference type="EMBL" id="MF101452">
    <property type="protein sequence ID" value="ARW68550.1"/>
    <property type="molecule type" value="Genomic_DNA"/>
</dbReference>
<dbReference type="Pfam" id="PF00366">
    <property type="entry name" value="Ribosomal_S17"/>
    <property type="match status" value="1"/>
</dbReference>
<evidence type="ECO:0000256" key="2">
    <source>
        <dbReference type="ARBA" id="ARBA00010254"/>
    </source>
</evidence>
<evidence type="ECO:0000256" key="8">
    <source>
        <dbReference type="ARBA" id="ARBA00035251"/>
    </source>
</evidence>
<comment type="function">
    <text evidence="1 9">One of the primary rRNA binding proteins, it binds specifically to the 5'-end of 16S ribosomal RNA.</text>
</comment>
<dbReference type="GO" id="GO:0019843">
    <property type="term" value="F:rRNA binding"/>
    <property type="evidence" value="ECO:0007669"/>
    <property type="project" value="UniProtKB-UniRule"/>
</dbReference>
<keyword evidence="5 9" id="KW-0694">RNA-binding</keyword>
<keyword evidence="6 9" id="KW-0689">Ribosomal protein</keyword>
<keyword evidence="10" id="KW-0934">Plastid</keyword>
<geneLocation type="chloroplast" evidence="10"/>
<keyword evidence="4 9" id="KW-0699">rRNA-binding</keyword>